<sequence>MANLFFIPQYIISGENAMKMSTEYMKSFGEKALIVTDDVMVKLGNVKKLTDALDEISVSYVIYSGINSEPTHTMIDEGVEIYKKEGCDFLIGIGGGSPLDSMKAIGAVVTNGGSITEYMGKKIEHKLPPTCAIPTTAGTGSEATKVSIITNTNTGVKMLLNDPKLMANLAVVDPTFTVTVPPGVTAATGVDALTHAIEAYTSLKAFSMSDIYALSAVKRIFDNIYEVYTNGSNVEARREMAIAALEAGIAFSNASVTIVHGMSRPIGALFHVPHGLSNAMLLDVCLDYLKPGAVARLNQLAKTIGVYRPGMTPDEGADAFVVATKALLRTLNIKTPEEFGIDKEEFFNQIPKMAEDALISGSPLNTRRTPNKDDIMNLYKKLWDK</sequence>
<accession>A0A8J7W433</accession>
<dbReference type="Gene3D" id="3.40.50.1970">
    <property type="match status" value="1"/>
</dbReference>
<comment type="similarity">
    <text evidence="1">Belongs to the iron-containing alcohol dehydrogenase family.</text>
</comment>
<dbReference type="AlphaFoldDB" id="A0A8J7W433"/>
<gene>
    <name evidence="6" type="ORF">KCX82_19915</name>
</gene>
<dbReference type="FunFam" id="1.20.1090.10:FF:000001">
    <property type="entry name" value="Aldehyde-alcohol dehydrogenase"/>
    <property type="match status" value="1"/>
</dbReference>
<dbReference type="InterPro" id="IPR039697">
    <property type="entry name" value="Alcohol_dehydrogenase_Fe"/>
</dbReference>
<keyword evidence="7" id="KW-1185">Reference proteome</keyword>
<dbReference type="InterPro" id="IPR018211">
    <property type="entry name" value="ADH_Fe_CS"/>
</dbReference>
<dbReference type="EMBL" id="JAGSND010000021">
    <property type="protein sequence ID" value="MBR0600154.1"/>
    <property type="molecule type" value="Genomic_DNA"/>
</dbReference>
<dbReference type="RefSeq" id="WP_227020269.1">
    <property type="nucleotide sequence ID" value="NZ_JAGSND010000021.1"/>
</dbReference>
<dbReference type="PROSITE" id="PS00913">
    <property type="entry name" value="ADH_IRON_1"/>
    <property type="match status" value="1"/>
</dbReference>
<protein>
    <submittedName>
        <fullName evidence="6">Iron-containing alcohol dehydrogenase</fullName>
    </submittedName>
</protein>
<feature type="domain" description="Alcohol dehydrogenase iron-type/glycerol dehydrogenase GldA" evidence="4">
    <location>
        <begin position="8"/>
        <end position="174"/>
    </location>
</feature>
<keyword evidence="2" id="KW-0560">Oxidoreductase</keyword>
<evidence type="ECO:0000256" key="2">
    <source>
        <dbReference type="ARBA" id="ARBA00023002"/>
    </source>
</evidence>
<dbReference type="Pfam" id="PF00465">
    <property type="entry name" value="Fe-ADH"/>
    <property type="match status" value="1"/>
</dbReference>
<feature type="domain" description="Fe-containing alcohol dehydrogenase-like C-terminal" evidence="5">
    <location>
        <begin position="185"/>
        <end position="382"/>
    </location>
</feature>
<dbReference type="CDD" id="cd08194">
    <property type="entry name" value="Fe-ADH-like"/>
    <property type="match status" value="1"/>
</dbReference>
<keyword evidence="3" id="KW-0520">NAD</keyword>
<evidence type="ECO:0000313" key="7">
    <source>
        <dbReference type="Proteomes" id="UP000675664"/>
    </source>
</evidence>
<proteinExistence type="inferred from homology"/>
<dbReference type="GO" id="GO:0004022">
    <property type="term" value="F:alcohol dehydrogenase (NAD+) activity"/>
    <property type="evidence" value="ECO:0007669"/>
    <property type="project" value="UniProtKB-ARBA"/>
</dbReference>
<reference evidence="6" key="2">
    <citation type="submission" date="2021-04" db="EMBL/GenBank/DDBJ databases">
        <authorList>
            <person name="Liu J."/>
        </authorList>
    </citation>
    <scope>NUCLEOTIDE SEQUENCE</scope>
    <source>
        <strain evidence="6">BAD-6</strain>
    </source>
</reference>
<dbReference type="SUPFAM" id="SSF56796">
    <property type="entry name" value="Dehydroquinate synthase-like"/>
    <property type="match status" value="1"/>
</dbReference>
<evidence type="ECO:0000259" key="5">
    <source>
        <dbReference type="Pfam" id="PF25137"/>
    </source>
</evidence>
<dbReference type="InterPro" id="IPR001670">
    <property type="entry name" value="ADH_Fe/GldA"/>
</dbReference>
<dbReference type="FunFam" id="3.40.50.1970:FF:000003">
    <property type="entry name" value="Alcohol dehydrogenase, iron-containing"/>
    <property type="match status" value="1"/>
</dbReference>
<comment type="caution">
    <text evidence="6">The sequence shown here is derived from an EMBL/GenBank/DDBJ whole genome shotgun (WGS) entry which is preliminary data.</text>
</comment>
<organism evidence="6 7">
    <name type="scientific">Sinanaerobacter chloroacetimidivorans</name>
    <dbReference type="NCBI Taxonomy" id="2818044"/>
    <lineage>
        <taxon>Bacteria</taxon>
        <taxon>Bacillati</taxon>
        <taxon>Bacillota</taxon>
        <taxon>Clostridia</taxon>
        <taxon>Peptostreptococcales</taxon>
        <taxon>Anaerovoracaceae</taxon>
        <taxon>Sinanaerobacter</taxon>
    </lineage>
</organism>
<evidence type="ECO:0000313" key="6">
    <source>
        <dbReference type="EMBL" id="MBR0600154.1"/>
    </source>
</evidence>
<dbReference type="InterPro" id="IPR056798">
    <property type="entry name" value="ADH_Fe_C"/>
</dbReference>
<dbReference type="PANTHER" id="PTHR11496:SF102">
    <property type="entry name" value="ALCOHOL DEHYDROGENASE 4"/>
    <property type="match status" value="1"/>
</dbReference>
<name>A0A8J7W433_9FIRM</name>
<evidence type="ECO:0000256" key="1">
    <source>
        <dbReference type="ARBA" id="ARBA00007358"/>
    </source>
</evidence>
<reference evidence="6" key="1">
    <citation type="submission" date="2021-04" db="EMBL/GenBank/DDBJ databases">
        <title>Sinoanaerobacter chloroacetimidivorans sp. nov., an obligate anaerobic bacterium isolated from anaerobic sludge.</title>
        <authorList>
            <person name="Bao Y."/>
        </authorList>
    </citation>
    <scope>NUCLEOTIDE SEQUENCE</scope>
    <source>
        <strain evidence="6">BAD-6</strain>
    </source>
</reference>
<dbReference type="PANTHER" id="PTHR11496">
    <property type="entry name" value="ALCOHOL DEHYDROGENASE"/>
    <property type="match status" value="1"/>
</dbReference>
<dbReference type="Proteomes" id="UP000675664">
    <property type="component" value="Unassembled WGS sequence"/>
</dbReference>
<evidence type="ECO:0000256" key="3">
    <source>
        <dbReference type="ARBA" id="ARBA00023027"/>
    </source>
</evidence>
<evidence type="ECO:0000259" key="4">
    <source>
        <dbReference type="Pfam" id="PF00465"/>
    </source>
</evidence>
<dbReference type="Pfam" id="PF25137">
    <property type="entry name" value="ADH_Fe_C"/>
    <property type="match status" value="1"/>
</dbReference>
<dbReference type="Gene3D" id="1.20.1090.10">
    <property type="entry name" value="Dehydroquinate synthase-like - alpha domain"/>
    <property type="match status" value="1"/>
</dbReference>
<dbReference type="GO" id="GO:0046872">
    <property type="term" value="F:metal ion binding"/>
    <property type="evidence" value="ECO:0007669"/>
    <property type="project" value="InterPro"/>
</dbReference>